<dbReference type="Proteomes" id="UP000677244">
    <property type="component" value="Unassembled WGS sequence"/>
</dbReference>
<feature type="domain" description="N-acetyltransferase" evidence="1">
    <location>
        <begin position="2"/>
        <end position="183"/>
    </location>
</feature>
<protein>
    <submittedName>
        <fullName evidence="2">GNAT family N-acetyltransferase</fullName>
        <ecNumber evidence="2">2.3.1.-</ecNumber>
    </submittedName>
</protein>
<organism evidence="2 3">
    <name type="scientific">Niastella soli</name>
    <dbReference type="NCBI Taxonomy" id="2821487"/>
    <lineage>
        <taxon>Bacteria</taxon>
        <taxon>Pseudomonadati</taxon>
        <taxon>Bacteroidota</taxon>
        <taxon>Chitinophagia</taxon>
        <taxon>Chitinophagales</taxon>
        <taxon>Chitinophagaceae</taxon>
        <taxon>Niastella</taxon>
    </lineage>
</organism>
<keyword evidence="2" id="KW-0808">Transferase</keyword>
<dbReference type="PROSITE" id="PS51186">
    <property type="entry name" value="GNAT"/>
    <property type="match status" value="1"/>
</dbReference>
<accession>A0ABS3Z366</accession>
<evidence type="ECO:0000259" key="1">
    <source>
        <dbReference type="PROSITE" id="PS51186"/>
    </source>
</evidence>
<dbReference type="RefSeq" id="WP_209142485.1">
    <property type="nucleotide sequence ID" value="NZ_JAGHKO010000011.1"/>
</dbReference>
<dbReference type="SUPFAM" id="SSF55729">
    <property type="entry name" value="Acyl-CoA N-acyltransferases (Nat)"/>
    <property type="match status" value="1"/>
</dbReference>
<dbReference type="InterPro" id="IPR016181">
    <property type="entry name" value="Acyl_CoA_acyltransferase"/>
</dbReference>
<evidence type="ECO:0000313" key="2">
    <source>
        <dbReference type="EMBL" id="MBO9204177.1"/>
    </source>
</evidence>
<reference evidence="2 3" key="1">
    <citation type="submission" date="2021-03" db="EMBL/GenBank/DDBJ databases">
        <title>Assistant Professor.</title>
        <authorList>
            <person name="Huq M.A."/>
        </authorList>
    </citation>
    <scope>NUCLEOTIDE SEQUENCE [LARGE SCALE GENOMIC DNA]</scope>
    <source>
        <strain evidence="2 3">MAH-29</strain>
    </source>
</reference>
<dbReference type="Gene3D" id="3.40.630.30">
    <property type="match status" value="1"/>
</dbReference>
<sequence>MITYTTSKTKAELEQILALQKQNLAVGLTSEQIAAQGFVTVSHSFEDLYKMNEVEAHVIAKENDQVIAYLLAMTVRSRFDIPILLPMFQLFEEVTYQHKKVADYNYMVVGQVCVAADYRGQGVFDACYAKYKSYFKDKYDFAITEIATRNQRSLNAHKRVGFETIHSYIAPDGEEWNIVLWDW</sequence>
<proteinExistence type="predicted"/>
<keyword evidence="2" id="KW-0012">Acyltransferase</keyword>
<dbReference type="Pfam" id="PF00583">
    <property type="entry name" value="Acetyltransf_1"/>
    <property type="match status" value="1"/>
</dbReference>
<dbReference type="EMBL" id="JAGHKO010000011">
    <property type="protein sequence ID" value="MBO9204177.1"/>
    <property type="molecule type" value="Genomic_DNA"/>
</dbReference>
<name>A0ABS3Z366_9BACT</name>
<keyword evidence="3" id="KW-1185">Reference proteome</keyword>
<comment type="caution">
    <text evidence="2">The sequence shown here is derived from an EMBL/GenBank/DDBJ whole genome shotgun (WGS) entry which is preliminary data.</text>
</comment>
<evidence type="ECO:0000313" key="3">
    <source>
        <dbReference type="Proteomes" id="UP000677244"/>
    </source>
</evidence>
<dbReference type="GO" id="GO:0016746">
    <property type="term" value="F:acyltransferase activity"/>
    <property type="evidence" value="ECO:0007669"/>
    <property type="project" value="UniProtKB-KW"/>
</dbReference>
<dbReference type="EC" id="2.3.1.-" evidence="2"/>
<dbReference type="InterPro" id="IPR000182">
    <property type="entry name" value="GNAT_dom"/>
</dbReference>
<gene>
    <name evidence="2" type="ORF">J7I42_28070</name>
</gene>